<accession>A0ABT8L2P3</accession>
<sequence>METTALWHLSASSTILKTTNIRNDHSVSCLIKSLYSLISTGTERLVAQGKVPDNLQEAMKVPYMEGSFGFPLTYGYSLVGEVIEGPEHLIGKNVHIMHPHQSMLYANQAHIAPIPEDIPSKRAVLVSNLETAVNAVWDSEVTVGEKVLVAGFGIIGALLCQILRKFPAIDLQVLEPNQTRREMARSWGFNVAETITLTEPSFDVAFNTSSHENGLQFCIDSVGYEGKVVELSWYGDQSVNINLGKSFHHLRKQIISSQVSQIPGHKLNRWDHQRRKALVFDLLKDPFFDELLTDEISFQDSPVFFQDLRNGTIDSIGTTIKY</sequence>
<evidence type="ECO:0000256" key="2">
    <source>
        <dbReference type="ARBA" id="ARBA00008072"/>
    </source>
</evidence>
<evidence type="ECO:0000256" key="1">
    <source>
        <dbReference type="ARBA" id="ARBA00001947"/>
    </source>
</evidence>
<evidence type="ECO:0000256" key="4">
    <source>
        <dbReference type="ARBA" id="ARBA00022833"/>
    </source>
</evidence>
<evidence type="ECO:0000313" key="7">
    <source>
        <dbReference type="Proteomes" id="UP001172083"/>
    </source>
</evidence>
<name>A0ABT8L2P3_9BACT</name>
<dbReference type="InterPro" id="IPR011032">
    <property type="entry name" value="GroES-like_sf"/>
</dbReference>
<organism evidence="6 7">
    <name type="scientific">Agaribacillus aureus</name>
    <dbReference type="NCBI Taxonomy" id="3051825"/>
    <lineage>
        <taxon>Bacteria</taxon>
        <taxon>Pseudomonadati</taxon>
        <taxon>Bacteroidota</taxon>
        <taxon>Cytophagia</taxon>
        <taxon>Cytophagales</taxon>
        <taxon>Splendidivirgaceae</taxon>
        <taxon>Agaribacillus</taxon>
    </lineage>
</organism>
<keyword evidence="4" id="KW-0862">Zinc</keyword>
<evidence type="ECO:0000256" key="5">
    <source>
        <dbReference type="ARBA" id="ARBA00023002"/>
    </source>
</evidence>
<evidence type="ECO:0000256" key="3">
    <source>
        <dbReference type="ARBA" id="ARBA00022723"/>
    </source>
</evidence>
<dbReference type="SUPFAM" id="SSF50129">
    <property type="entry name" value="GroES-like"/>
    <property type="match status" value="1"/>
</dbReference>
<proteinExistence type="inferred from homology"/>
<dbReference type="Proteomes" id="UP001172083">
    <property type="component" value="Unassembled WGS sequence"/>
</dbReference>
<dbReference type="InterPro" id="IPR036291">
    <property type="entry name" value="NAD(P)-bd_dom_sf"/>
</dbReference>
<gene>
    <name evidence="6" type="ORF">QQ020_08165</name>
</gene>
<dbReference type="Gene3D" id="3.40.50.720">
    <property type="entry name" value="NAD(P)-binding Rossmann-like Domain"/>
    <property type="match status" value="1"/>
</dbReference>
<dbReference type="PANTHER" id="PTHR43350:SF19">
    <property type="entry name" value="D-GULOSIDE 3-DEHYDROGENASE"/>
    <property type="match status" value="1"/>
</dbReference>
<keyword evidence="3" id="KW-0479">Metal-binding</keyword>
<comment type="caution">
    <text evidence="6">The sequence shown here is derived from an EMBL/GenBank/DDBJ whole genome shotgun (WGS) entry which is preliminary data.</text>
</comment>
<dbReference type="EMBL" id="JAUJEB010000001">
    <property type="protein sequence ID" value="MDN5212022.1"/>
    <property type="molecule type" value="Genomic_DNA"/>
</dbReference>
<dbReference type="SUPFAM" id="SSF51735">
    <property type="entry name" value="NAD(P)-binding Rossmann-fold domains"/>
    <property type="match status" value="1"/>
</dbReference>
<comment type="similarity">
    <text evidence="2">Belongs to the zinc-containing alcohol dehydrogenase family.</text>
</comment>
<keyword evidence="7" id="KW-1185">Reference proteome</keyword>
<keyword evidence="5" id="KW-0560">Oxidoreductase</keyword>
<comment type="cofactor">
    <cofactor evidence="1">
        <name>Zn(2+)</name>
        <dbReference type="ChEBI" id="CHEBI:29105"/>
    </cofactor>
</comment>
<dbReference type="Gene3D" id="3.90.180.10">
    <property type="entry name" value="Medium-chain alcohol dehydrogenases, catalytic domain"/>
    <property type="match status" value="1"/>
</dbReference>
<dbReference type="PANTHER" id="PTHR43350">
    <property type="entry name" value="NAD-DEPENDENT ALCOHOL DEHYDROGENASE"/>
    <property type="match status" value="1"/>
</dbReference>
<dbReference type="RefSeq" id="WP_346757347.1">
    <property type="nucleotide sequence ID" value="NZ_JAUJEB010000001.1"/>
</dbReference>
<protein>
    <submittedName>
        <fullName evidence="6">Zinc-binding alcohol dehydrogenase</fullName>
    </submittedName>
</protein>
<dbReference type="CDD" id="cd08255">
    <property type="entry name" value="2-desacetyl-2-hydroxyethyl_bacteriochlorophyllide_like"/>
    <property type="match status" value="1"/>
</dbReference>
<reference evidence="6" key="1">
    <citation type="submission" date="2023-06" db="EMBL/GenBank/DDBJ databases">
        <title>Genomic of Agaribacillus aureum.</title>
        <authorList>
            <person name="Wang G."/>
        </authorList>
    </citation>
    <scope>NUCLEOTIDE SEQUENCE</scope>
    <source>
        <strain evidence="6">BMA12</strain>
    </source>
</reference>
<evidence type="ECO:0000313" key="6">
    <source>
        <dbReference type="EMBL" id="MDN5212022.1"/>
    </source>
</evidence>